<dbReference type="EMBL" id="JABSTQ010011439">
    <property type="protein sequence ID" value="KAG0411337.1"/>
    <property type="molecule type" value="Genomic_DNA"/>
</dbReference>
<reference evidence="1 2" key="1">
    <citation type="journal article" date="2020" name="Cell">
        <title>Large-Scale Comparative Analyses of Tick Genomes Elucidate Their Genetic Diversity and Vector Capacities.</title>
        <authorList>
            <consortium name="Tick Genome and Microbiome Consortium (TIGMIC)"/>
            <person name="Jia N."/>
            <person name="Wang J."/>
            <person name="Shi W."/>
            <person name="Du L."/>
            <person name="Sun Y."/>
            <person name="Zhan W."/>
            <person name="Jiang J.F."/>
            <person name="Wang Q."/>
            <person name="Zhang B."/>
            <person name="Ji P."/>
            <person name="Bell-Sakyi L."/>
            <person name="Cui X.M."/>
            <person name="Yuan T.T."/>
            <person name="Jiang B.G."/>
            <person name="Yang W.F."/>
            <person name="Lam T.T."/>
            <person name="Chang Q.C."/>
            <person name="Ding S.J."/>
            <person name="Wang X.J."/>
            <person name="Zhu J.G."/>
            <person name="Ruan X.D."/>
            <person name="Zhao L."/>
            <person name="Wei J.T."/>
            <person name="Ye R.Z."/>
            <person name="Que T.C."/>
            <person name="Du C.H."/>
            <person name="Zhou Y.H."/>
            <person name="Cheng J.X."/>
            <person name="Dai P.F."/>
            <person name="Guo W.B."/>
            <person name="Han X.H."/>
            <person name="Huang E.J."/>
            <person name="Li L.F."/>
            <person name="Wei W."/>
            <person name="Gao Y.C."/>
            <person name="Liu J.Z."/>
            <person name="Shao H.Z."/>
            <person name="Wang X."/>
            <person name="Wang C.C."/>
            <person name="Yang T.C."/>
            <person name="Huo Q.B."/>
            <person name="Li W."/>
            <person name="Chen H.Y."/>
            <person name="Chen S.E."/>
            <person name="Zhou L.G."/>
            <person name="Ni X.B."/>
            <person name="Tian J.H."/>
            <person name="Sheng Y."/>
            <person name="Liu T."/>
            <person name="Pan Y.S."/>
            <person name="Xia L.Y."/>
            <person name="Li J."/>
            <person name="Zhao F."/>
            <person name="Cao W.C."/>
        </authorList>
    </citation>
    <scope>NUCLEOTIDE SEQUENCE [LARGE SCALE GENOMIC DNA]</scope>
    <source>
        <strain evidence="1">Iper-2018</strain>
    </source>
</reference>
<sequence>MYTMSTVKVDNTEQAPQSTAHDFSNGTQEQVLHSIPGFSLLAIGNRRLIAMSTKLVTAIKREFLSNIRSTTHLNNASKAVIQVLISTMTFKIMGASWIYNKNLDMQIDDPALYKTNSALHSYVSVHEMAFMTKIARGSSNRWPLSAFSTDCWYESGSRTIYVPMLIFSVSLRGSNTSQIAQAGIRIGRCIFYMLLYVANSRNISGQWLSDEARHTTAATGRCFSELTQAQLMAALRDGLATRVAYHHFQKVVGGRGKPIRLRLATDEIVMGAEQLFFVYLVLQLCEARIGPYSLASATEVLWNAVLRHEPGFSNAFGCRPGTSMHPPQWCGPAQLDSLYYAQLSPRVV</sequence>
<gene>
    <name evidence="1" type="ORF">HPB47_011547</name>
</gene>
<name>A0AC60NVZ8_IXOPE</name>
<evidence type="ECO:0000313" key="1">
    <source>
        <dbReference type="EMBL" id="KAG0411337.1"/>
    </source>
</evidence>
<organism evidence="1 2">
    <name type="scientific">Ixodes persulcatus</name>
    <name type="common">Taiga tick</name>
    <dbReference type="NCBI Taxonomy" id="34615"/>
    <lineage>
        <taxon>Eukaryota</taxon>
        <taxon>Metazoa</taxon>
        <taxon>Ecdysozoa</taxon>
        <taxon>Arthropoda</taxon>
        <taxon>Chelicerata</taxon>
        <taxon>Arachnida</taxon>
        <taxon>Acari</taxon>
        <taxon>Parasitiformes</taxon>
        <taxon>Ixodida</taxon>
        <taxon>Ixodoidea</taxon>
        <taxon>Ixodidae</taxon>
        <taxon>Ixodinae</taxon>
        <taxon>Ixodes</taxon>
    </lineage>
</organism>
<comment type="caution">
    <text evidence="1">The sequence shown here is derived from an EMBL/GenBank/DDBJ whole genome shotgun (WGS) entry which is preliminary data.</text>
</comment>
<dbReference type="Proteomes" id="UP000805193">
    <property type="component" value="Unassembled WGS sequence"/>
</dbReference>
<protein>
    <submittedName>
        <fullName evidence="1">Uncharacterized protein</fullName>
    </submittedName>
</protein>
<accession>A0AC60NVZ8</accession>
<evidence type="ECO:0000313" key="2">
    <source>
        <dbReference type="Proteomes" id="UP000805193"/>
    </source>
</evidence>
<keyword evidence="2" id="KW-1185">Reference proteome</keyword>
<proteinExistence type="predicted"/>